<keyword evidence="4" id="KW-1185">Reference proteome</keyword>
<organism evidence="3 4">
    <name type="scientific">Kribbella ginsengisoli</name>
    <dbReference type="NCBI Taxonomy" id="363865"/>
    <lineage>
        <taxon>Bacteria</taxon>
        <taxon>Bacillati</taxon>
        <taxon>Actinomycetota</taxon>
        <taxon>Actinomycetes</taxon>
        <taxon>Propionibacteriales</taxon>
        <taxon>Kribbellaceae</taxon>
        <taxon>Kribbella</taxon>
    </lineage>
</organism>
<dbReference type="PROSITE" id="PS51257">
    <property type="entry name" value="PROKAR_LIPOPROTEIN"/>
    <property type="match status" value="1"/>
</dbReference>
<evidence type="ECO:0000256" key="1">
    <source>
        <dbReference type="SAM" id="SignalP"/>
    </source>
</evidence>
<evidence type="ECO:0000259" key="2">
    <source>
        <dbReference type="SMART" id="SM00458"/>
    </source>
</evidence>
<dbReference type="InterPro" id="IPR035992">
    <property type="entry name" value="Ricin_B-like_lectins"/>
</dbReference>
<accession>A0ABP6WTL0</accession>
<dbReference type="SUPFAM" id="SSF50370">
    <property type="entry name" value="Ricin B-like lectins"/>
    <property type="match status" value="1"/>
</dbReference>
<dbReference type="Proteomes" id="UP001501222">
    <property type="component" value="Unassembled WGS sequence"/>
</dbReference>
<dbReference type="RefSeq" id="WP_344840236.1">
    <property type="nucleotide sequence ID" value="NZ_BAABAA010000002.1"/>
</dbReference>
<dbReference type="Pfam" id="PF00652">
    <property type="entry name" value="Ricin_B_lectin"/>
    <property type="match status" value="1"/>
</dbReference>
<sequence>MRARRRIAGLIALAGAGCLTAGLAVSANASSQTENVYPVINLTTWETLKCVAVPGANPADKVQVIQFPCNIKLDSEQQWAVTDVGLDDYDNSSYIFKNKKTGKCLTAAGGNGGPVWQYTCLAAHDNQIWSYDKAYRLHNHSSGDCLAVPGGPREDVVKLIHWTCGDGKEQKWTLVPPG</sequence>
<name>A0ABP6WTL0_9ACTN</name>
<dbReference type="SMART" id="SM00458">
    <property type="entry name" value="RICIN"/>
    <property type="match status" value="1"/>
</dbReference>
<dbReference type="EMBL" id="BAABAA010000002">
    <property type="protein sequence ID" value="GAA3555216.1"/>
    <property type="molecule type" value="Genomic_DNA"/>
</dbReference>
<evidence type="ECO:0000313" key="3">
    <source>
        <dbReference type="EMBL" id="GAA3555216.1"/>
    </source>
</evidence>
<evidence type="ECO:0000313" key="4">
    <source>
        <dbReference type="Proteomes" id="UP001501222"/>
    </source>
</evidence>
<proteinExistence type="predicted"/>
<feature type="domain" description="Ricin B lectin" evidence="2">
    <location>
        <begin position="37"/>
        <end position="175"/>
    </location>
</feature>
<reference evidence="4" key="1">
    <citation type="journal article" date="2019" name="Int. J. Syst. Evol. Microbiol.">
        <title>The Global Catalogue of Microorganisms (GCM) 10K type strain sequencing project: providing services to taxonomists for standard genome sequencing and annotation.</title>
        <authorList>
            <consortium name="The Broad Institute Genomics Platform"/>
            <consortium name="The Broad Institute Genome Sequencing Center for Infectious Disease"/>
            <person name="Wu L."/>
            <person name="Ma J."/>
        </authorList>
    </citation>
    <scope>NUCLEOTIDE SEQUENCE [LARGE SCALE GENOMIC DNA]</scope>
    <source>
        <strain evidence="4">JCM 16928</strain>
    </source>
</reference>
<gene>
    <name evidence="3" type="ORF">GCM10022235_23970</name>
</gene>
<dbReference type="CDD" id="cd00161">
    <property type="entry name" value="beta-trefoil_Ricin-like"/>
    <property type="match status" value="1"/>
</dbReference>
<protein>
    <recommendedName>
        <fullName evidence="2">Ricin B lectin domain-containing protein</fullName>
    </recommendedName>
</protein>
<feature type="signal peptide" evidence="1">
    <location>
        <begin position="1"/>
        <end position="29"/>
    </location>
</feature>
<comment type="caution">
    <text evidence="3">The sequence shown here is derived from an EMBL/GenBank/DDBJ whole genome shotgun (WGS) entry which is preliminary data.</text>
</comment>
<keyword evidence="1" id="KW-0732">Signal</keyword>
<dbReference type="InterPro" id="IPR000772">
    <property type="entry name" value="Ricin_B_lectin"/>
</dbReference>
<dbReference type="PROSITE" id="PS50231">
    <property type="entry name" value="RICIN_B_LECTIN"/>
    <property type="match status" value="1"/>
</dbReference>
<feature type="chain" id="PRO_5047279509" description="Ricin B lectin domain-containing protein" evidence="1">
    <location>
        <begin position="30"/>
        <end position="178"/>
    </location>
</feature>
<dbReference type="Gene3D" id="2.80.10.50">
    <property type="match status" value="1"/>
</dbReference>